<accession>A0A2M9XFH6</accession>
<dbReference type="InterPro" id="IPR010980">
    <property type="entry name" value="Cyt_c/b562"/>
</dbReference>
<dbReference type="OrthoDB" id="1150802at2"/>
<dbReference type="GO" id="GO:0022900">
    <property type="term" value="P:electron transport chain"/>
    <property type="evidence" value="ECO:0007669"/>
    <property type="project" value="InterPro"/>
</dbReference>
<evidence type="ECO:0000256" key="1">
    <source>
        <dbReference type="SAM" id="Phobius"/>
    </source>
</evidence>
<keyword evidence="1" id="KW-0472">Membrane</keyword>
<comment type="caution">
    <text evidence="2">The sequence shown here is derived from an EMBL/GenBank/DDBJ whole genome shotgun (WGS) entry which is preliminary data.</text>
</comment>
<dbReference type="Proteomes" id="UP000232196">
    <property type="component" value="Unassembled WGS sequence"/>
</dbReference>
<keyword evidence="1" id="KW-0812">Transmembrane</keyword>
<dbReference type="RefSeq" id="WP_100706223.1">
    <property type="nucleotide sequence ID" value="NZ_NPDL01000003.1"/>
</dbReference>
<proteinExistence type="predicted"/>
<organism evidence="2 3">
    <name type="scientific">Leptospira hartskeerlii</name>
    <dbReference type="NCBI Taxonomy" id="2023177"/>
    <lineage>
        <taxon>Bacteria</taxon>
        <taxon>Pseudomonadati</taxon>
        <taxon>Spirochaetota</taxon>
        <taxon>Spirochaetia</taxon>
        <taxon>Leptospirales</taxon>
        <taxon>Leptospiraceae</taxon>
        <taxon>Leptospira</taxon>
    </lineage>
</organism>
<dbReference type="SUPFAM" id="SSF47175">
    <property type="entry name" value="Cytochromes"/>
    <property type="match status" value="1"/>
</dbReference>
<dbReference type="GO" id="GO:0005506">
    <property type="term" value="F:iron ion binding"/>
    <property type="evidence" value="ECO:0007669"/>
    <property type="project" value="InterPro"/>
</dbReference>
<dbReference type="EMBL" id="NPDN01000003">
    <property type="protein sequence ID" value="PJZ26436.1"/>
    <property type="molecule type" value="Genomic_DNA"/>
</dbReference>
<protein>
    <recommendedName>
        <fullName evidence="4">Cytochrome C</fullName>
    </recommendedName>
</protein>
<evidence type="ECO:0000313" key="3">
    <source>
        <dbReference type="Proteomes" id="UP000232196"/>
    </source>
</evidence>
<keyword evidence="1" id="KW-1133">Transmembrane helix</keyword>
<sequence length="155" mass="17359">MKKIPLGLISLVLWLISASVFLYFFFSGNVSESIDGRVAIHLNPQEKNLVLTEMRGLLTSVNGIVSALAEEDYKKAELAASASGMAMVKKLEDEEKTILLKLPIEFKQLGFGTHDQFDKIAGELRQKKDTKIILKELDKLTQNCVRCHATYKIAF</sequence>
<gene>
    <name evidence="2" type="ORF">CH357_08065</name>
</gene>
<evidence type="ECO:0000313" key="2">
    <source>
        <dbReference type="EMBL" id="PJZ26436.1"/>
    </source>
</evidence>
<dbReference type="GO" id="GO:0020037">
    <property type="term" value="F:heme binding"/>
    <property type="evidence" value="ECO:0007669"/>
    <property type="project" value="InterPro"/>
</dbReference>
<evidence type="ECO:0008006" key="4">
    <source>
        <dbReference type="Google" id="ProtNLM"/>
    </source>
</evidence>
<dbReference type="GO" id="GO:0009055">
    <property type="term" value="F:electron transfer activity"/>
    <property type="evidence" value="ECO:0007669"/>
    <property type="project" value="InterPro"/>
</dbReference>
<dbReference type="AlphaFoldDB" id="A0A2M9XFH6"/>
<feature type="transmembrane region" description="Helical" evidence="1">
    <location>
        <begin position="6"/>
        <end position="26"/>
    </location>
</feature>
<keyword evidence="3" id="KW-1185">Reference proteome</keyword>
<name>A0A2M9XFH6_9LEPT</name>
<reference evidence="2 3" key="1">
    <citation type="submission" date="2017-07" db="EMBL/GenBank/DDBJ databases">
        <title>Leptospira spp. isolated from tropical soils.</title>
        <authorList>
            <person name="Thibeaux R."/>
            <person name="Iraola G."/>
            <person name="Ferres I."/>
            <person name="Bierque E."/>
            <person name="Girault D."/>
            <person name="Soupe-Gilbert M.-E."/>
            <person name="Picardeau M."/>
            <person name="Goarant C."/>
        </authorList>
    </citation>
    <scope>NUCLEOTIDE SEQUENCE [LARGE SCALE GENOMIC DNA]</scope>
    <source>
        <strain evidence="2 3">MCA1-C-A1</strain>
    </source>
</reference>